<feature type="compositionally biased region" description="Basic and acidic residues" evidence="1">
    <location>
        <begin position="88"/>
        <end position="103"/>
    </location>
</feature>
<proteinExistence type="predicted"/>
<evidence type="ECO:0000313" key="3">
    <source>
        <dbReference type="EMBL" id="MFC6646410.1"/>
    </source>
</evidence>
<sequence length="103" mass="10464">MNMMKIAAKVALISVVSLPLAAGAQTYREHEEAKHAQERSDARHHTKAKVVGGSAAGGAVIGAVAGGPKGALIGAGVGAGGGLLANKARKDHDVKKRERSGRY</sequence>
<reference evidence="4" key="1">
    <citation type="journal article" date="2019" name="Int. J. Syst. Evol. Microbiol.">
        <title>The Global Catalogue of Microorganisms (GCM) 10K type strain sequencing project: providing services to taxonomists for standard genome sequencing and annotation.</title>
        <authorList>
            <consortium name="The Broad Institute Genomics Platform"/>
            <consortium name="The Broad Institute Genome Sequencing Center for Infectious Disease"/>
            <person name="Wu L."/>
            <person name="Ma J."/>
        </authorList>
    </citation>
    <scope>NUCLEOTIDE SEQUENCE [LARGE SCALE GENOMIC DNA]</scope>
    <source>
        <strain evidence="4">CGMCC 1.16026</strain>
    </source>
</reference>
<accession>A0ABW1ZBW1</accession>
<feature type="region of interest" description="Disordered" evidence="1">
    <location>
        <begin position="29"/>
        <end position="49"/>
    </location>
</feature>
<name>A0ABW1ZBW1_9BACT</name>
<feature type="chain" id="PRO_5045103359" description="Glycine zipper domain-containing protein" evidence="2">
    <location>
        <begin position="25"/>
        <end position="103"/>
    </location>
</feature>
<dbReference type="Proteomes" id="UP001596391">
    <property type="component" value="Unassembled WGS sequence"/>
</dbReference>
<organism evidence="3 4">
    <name type="scientific">Granulicella cerasi</name>
    <dbReference type="NCBI Taxonomy" id="741063"/>
    <lineage>
        <taxon>Bacteria</taxon>
        <taxon>Pseudomonadati</taxon>
        <taxon>Acidobacteriota</taxon>
        <taxon>Terriglobia</taxon>
        <taxon>Terriglobales</taxon>
        <taxon>Acidobacteriaceae</taxon>
        <taxon>Granulicella</taxon>
    </lineage>
</organism>
<gene>
    <name evidence="3" type="ORF">ACFQBQ_12605</name>
</gene>
<evidence type="ECO:0000313" key="4">
    <source>
        <dbReference type="Proteomes" id="UP001596391"/>
    </source>
</evidence>
<evidence type="ECO:0008006" key="5">
    <source>
        <dbReference type="Google" id="ProtNLM"/>
    </source>
</evidence>
<dbReference type="RefSeq" id="WP_263370081.1">
    <property type="nucleotide sequence ID" value="NZ_JAGSYD010000001.1"/>
</dbReference>
<keyword evidence="4" id="KW-1185">Reference proteome</keyword>
<dbReference type="EMBL" id="JBHSWI010000001">
    <property type="protein sequence ID" value="MFC6646410.1"/>
    <property type="molecule type" value="Genomic_DNA"/>
</dbReference>
<feature type="compositionally biased region" description="Basic and acidic residues" evidence="1">
    <location>
        <begin position="29"/>
        <end position="43"/>
    </location>
</feature>
<evidence type="ECO:0000256" key="2">
    <source>
        <dbReference type="SAM" id="SignalP"/>
    </source>
</evidence>
<evidence type="ECO:0000256" key="1">
    <source>
        <dbReference type="SAM" id="MobiDB-lite"/>
    </source>
</evidence>
<feature type="signal peptide" evidence="2">
    <location>
        <begin position="1"/>
        <end position="24"/>
    </location>
</feature>
<keyword evidence="2" id="KW-0732">Signal</keyword>
<comment type="caution">
    <text evidence="3">The sequence shown here is derived from an EMBL/GenBank/DDBJ whole genome shotgun (WGS) entry which is preliminary data.</text>
</comment>
<feature type="region of interest" description="Disordered" evidence="1">
    <location>
        <begin position="83"/>
        <end position="103"/>
    </location>
</feature>
<protein>
    <recommendedName>
        <fullName evidence="5">Glycine zipper domain-containing protein</fullName>
    </recommendedName>
</protein>